<dbReference type="AlphaFoldDB" id="A0A1X7KZ10"/>
<reference evidence="2" key="1">
    <citation type="submission" date="2017-04" db="EMBL/GenBank/DDBJ databases">
        <authorList>
            <person name="Varghese N."/>
            <person name="Submissions S."/>
        </authorList>
    </citation>
    <scope>NUCLEOTIDE SEQUENCE [LARGE SCALE GENOMIC DNA]</scope>
    <source>
        <strain evidence="2">USBA 82</strain>
    </source>
</reference>
<evidence type="ECO:0000313" key="2">
    <source>
        <dbReference type="Proteomes" id="UP000193355"/>
    </source>
</evidence>
<evidence type="ECO:0000313" key="1">
    <source>
        <dbReference type="EMBL" id="SMG46129.1"/>
    </source>
</evidence>
<gene>
    <name evidence="1" type="ORF">SAMN06275492_13920</name>
</gene>
<proteinExistence type="predicted"/>
<accession>A0A1X7KZ10</accession>
<sequence>MYLGLDPGIQKFGWAFLIEENLLCSGISKTTCIGLFMEKVKKSHWGYLDDSVLEGKLESLAGKTVDQVFLGNGTGGNLFRSSLSEDFPEVVVVDERNSTLDARSIYWNLHPPRGWRRVLPLSLQTPPRPVDDLAAYGIALKGMRFKKEKEI</sequence>
<keyword evidence="2" id="KW-1185">Reference proteome</keyword>
<dbReference type="RefSeq" id="WP_085545455.1">
    <property type="nucleotide sequence ID" value="NZ_FXBB01000039.1"/>
</dbReference>
<dbReference type="OrthoDB" id="5161at2"/>
<dbReference type="Proteomes" id="UP000193355">
    <property type="component" value="Unassembled WGS sequence"/>
</dbReference>
<organism evidence="1 2">
    <name type="scientific">Dethiosulfovibrio salsuginis</name>
    <dbReference type="NCBI Taxonomy" id="561720"/>
    <lineage>
        <taxon>Bacteria</taxon>
        <taxon>Thermotogati</taxon>
        <taxon>Synergistota</taxon>
        <taxon>Synergistia</taxon>
        <taxon>Synergistales</taxon>
        <taxon>Dethiosulfovibrionaceae</taxon>
        <taxon>Dethiosulfovibrio</taxon>
    </lineage>
</organism>
<dbReference type="STRING" id="561720.SAMN06275492_13920"/>
<dbReference type="EMBL" id="FXBB01000039">
    <property type="protein sequence ID" value="SMG46129.1"/>
    <property type="molecule type" value="Genomic_DNA"/>
</dbReference>
<protein>
    <submittedName>
        <fullName evidence="1">RNase H-fold protein, predicted Holliday junction resolvase</fullName>
    </submittedName>
</protein>
<name>A0A1X7KZ10_9BACT</name>